<dbReference type="EMBL" id="JAUZQC010000016">
    <property type="protein sequence ID" value="KAK5857460.1"/>
    <property type="molecule type" value="Genomic_DNA"/>
</dbReference>
<reference evidence="2 3" key="2">
    <citation type="journal article" date="2023" name="Mol. Biol. Evol.">
        <title>Genomics of Secondarily Temperate Adaptation in the Only Non-Antarctic Icefish.</title>
        <authorList>
            <person name="Rivera-Colon A.G."/>
            <person name="Rayamajhi N."/>
            <person name="Minhas B.F."/>
            <person name="Madrigal G."/>
            <person name="Bilyk K.T."/>
            <person name="Yoon V."/>
            <person name="Hune M."/>
            <person name="Gregory S."/>
            <person name="Cheng C.H.C."/>
            <person name="Catchen J.M."/>
        </authorList>
    </citation>
    <scope>NUCLEOTIDE SEQUENCE [LARGE SCALE GENOMIC DNA]</scope>
    <source>
        <strain evidence="2">JMC-PN-2008</strain>
    </source>
</reference>
<proteinExistence type="predicted"/>
<dbReference type="Proteomes" id="UP001346869">
    <property type="component" value="Unassembled WGS sequence"/>
</dbReference>
<evidence type="ECO:0000256" key="1">
    <source>
        <dbReference type="SAM" id="MobiDB-lite"/>
    </source>
</evidence>
<gene>
    <name evidence="2" type="ORF">PBY51_010707</name>
</gene>
<evidence type="ECO:0000313" key="2">
    <source>
        <dbReference type="EMBL" id="KAK5857460.1"/>
    </source>
</evidence>
<reference evidence="2 3" key="1">
    <citation type="journal article" date="2023" name="Genes (Basel)">
        <title>Chromosome-Level Genome Assembly and Circadian Gene Repertoire of the Patagonia Blennie Eleginops maclovinus-The Closest Ancestral Proxy of Antarctic Cryonotothenioids.</title>
        <authorList>
            <person name="Cheng C.C."/>
            <person name="Rivera-Colon A.G."/>
            <person name="Minhas B.F."/>
            <person name="Wilson L."/>
            <person name="Rayamajhi N."/>
            <person name="Vargas-Chacoff L."/>
            <person name="Catchen J.M."/>
        </authorList>
    </citation>
    <scope>NUCLEOTIDE SEQUENCE [LARGE SCALE GENOMIC DNA]</scope>
    <source>
        <strain evidence="2">JMC-PN-2008</strain>
    </source>
</reference>
<organism evidence="2 3">
    <name type="scientific">Eleginops maclovinus</name>
    <name type="common">Patagonian blennie</name>
    <name type="synonym">Eleginus maclovinus</name>
    <dbReference type="NCBI Taxonomy" id="56733"/>
    <lineage>
        <taxon>Eukaryota</taxon>
        <taxon>Metazoa</taxon>
        <taxon>Chordata</taxon>
        <taxon>Craniata</taxon>
        <taxon>Vertebrata</taxon>
        <taxon>Euteleostomi</taxon>
        <taxon>Actinopterygii</taxon>
        <taxon>Neopterygii</taxon>
        <taxon>Teleostei</taxon>
        <taxon>Neoteleostei</taxon>
        <taxon>Acanthomorphata</taxon>
        <taxon>Eupercaria</taxon>
        <taxon>Perciformes</taxon>
        <taxon>Notothenioidei</taxon>
        <taxon>Eleginopidae</taxon>
        <taxon>Eleginops</taxon>
    </lineage>
</organism>
<dbReference type="AlphaFoldDB" id="A0AAN7XB32"/>
<feature type="region of interest" description="Disordered" evidence="1">
    <location>
        <begin position="1"/>
        <end position="22"/>
    </location>
</feature>
<sequence length="75" mass="7944">MHLLGRSRAEWGTMLPSSQSPTLAPTLIKRDVVVPSSPRSPLVPAVFGTGPVGLPAPNHTPSLFLRPCKHGACYS</sequence>
<protein>
    <submittedName>
        <fullName evidence="2">Uncharacterized protein</fullName>
    </submittedName>
</protein>
<name>A0AAN7XB32_ELEMC</name>
<evidence type="ECO:0000313" key="3">
    <source>
        <dbReference type="Proteomes" id="UP001346869"/>
    </source>
</evidence>
<keyword evidence="3" id="KW-1185">Reference proteome</keyword>
<accession>A0AAN7XB32</accession>
<comment type="caution">
    <text evidence="2">The sequence shown here is derived from an EMBL/GenBank/DDBJ whole genome shotgun (WGS) entry which is preliminary data.</text>
</comment>